<accession>A0A7W8C1F3</accession>
<evidence type="ECO:0000313" key="2">
    <source>
        <dbReference type="Proteomes" id="UP000539075"/>
    </source>
</evidence>
<dbReference type="AlphaFoldDB" id="A0A7W8C1F3"/>
<evidence type="ECO:0000313" key="1">
    <source>
        <dbReference type="EMBL" id="MBB5143521.1"/>
    </source>
</evidence>
<protein>
    <submittedName>
        <fullName evidence="1">Uncharacterized protein</fullName>
    </submittedName>
</protein>
<organism evidence="1 2">
    <name type="scientific">Desulfovibrio intestinalis</name>
    <dbReference type="NCBI Taxonomy" id="58621"/>
    <lineage>
        <taxon>Bacteria</taxon>
        <taxon>Pseudomonadati</taxon>
        <taxon>Thermodesulfobacteriota</taxon>
        <taxon>Desulfovibrionia</taxon>
        <taxon>Desulfovibrionales</taxon>
        <taxon>Desulfovibrionaceae</taxon>
        <taxon>Desulfovibrio</taxon>
    </lineage>
</organism>
<proteinExistence type="predicted"/>
<reference evidence="1 2" key="1">
    <citation type="submission" date="2020-08" db="EMBL/GenBank/DDBJ databases">
        <title>Genomic Encyclopedia of Type Strains, Phase IV (KMG-IV): sequencing the most valuable type-strain genomes for metagenomic binning, comparative biology and taxonomic classification.</title>
        <authorList>
            <person name="Goeker M."/>
        </authorList>
    </citation>
    <scope>NUCLEOTIDE SEQUENCE [LARGE SCALE GENOMIC DNA]</scope>
    <source>
        <strain evidence="1 2">DSM 11275</strain>
    </source>
</reference>
<dbReference type="Proteomes" id="UP000539075">
    <property type="component" value="Unassembled WGS sequence"/>
</dbReference>
<keyword evidence="2" id="KW-1185">Reference proteome</keyword>
<sequence length="68" mass="7841">MCRQKYADKSGTLIQWRSVPLLMFVSYLRNFYSPTDGLLFRVIPAVVFHCGGFVPRKEFNVKMSGCSF</sequence>
<gene>
    <name evidence="1" type="ORF">HNQ38_001618</name>
</gene>
<dbReference type="EMBL" id="JACHGO010000004">
    <property type="protein sequence ID" value="MBB5143521.1"/>
    <property type="molecule type" value="Genomic_DNA"/>
</dbReference>
<comment type="caution">
    <text evidence="1">The sequence shown here is derived from an EMBL/GenBank/DDBJ whole genome shotgun (WGS) entry which is preliminary data.</text>
</comment>
<name>A0A7W8C1F3_9BACT</name>